<feature type="region of interest" description="Disordered" evidence="1">
    <location>
        <begin position="156"/>
        <end position="190"/>
    </location>
</feature>
<proteinExistence type="predicted"/>
<accession>A0A1M7FME1</accession>
<feature type="region of interest" description="Disordered" evidence="1">
    <location>
        <begin position="76"/>
        <end position="105"/>
    </location>
</feature>
<sequence length="190" mass="20173">MPRFQAEHAGQFNARRAAGAAFFAVGTDGVPIPQHPPFATRTGSGGHAGQTCHCLSRASPDRGMAIKPSFSAVYARQIRKRSKRRTNPTKSPARSRQRRANHAWRTSGVTAVWRCAAPSALFRAGGKTSAASLRITAGHDADGLNAGQREHCLARTQGAPCAPPGIARPPPGRAILHRQPPEPPLDVTSP</sequence>
<organism evidence="2 3">
    <name type="scientific">Roseovarius pacificus</name>
    <dbReference type="NCBI Taxonomy" id="337701"/>
    <lineage>
        <taxon>Bacteria</taxon>
        <taxon>Pseudomonadati</taxon>
        <taxon>Pseudomonadota</taxon>
        <taxon>Alphaproteobacteria</taxon>
        <taxon>Rhodobacterales</taxon>
        <taxon>Roseobacteraceae</taxon>
        <taxon>Roseovarius</taxon>
    </lineage>
</organism>
<keyword evidence="3" id="KW-1185">Reference proteome</keyword>
<feature type="compositionally biased region" description="Basic residues" evidence="1">
    <location>
        <begin position="77"/>
        <end position="102"/>
    </location>
</feature>
<dbReference type="EMBL" id="FRBR01000009">
    <property type="protein sequence ID" value="SHM05193.1"/>
    <property type="molecule type" value="Genomic_DNA"/>
</dbReference>
<evidence type="ECO:0000256" key="1">
    <source>
        <dbReference type="SAM" id="MobiDB-lite"/>
    </source>
</evidence>
<dbReference type="AlphaFoldDB" id="A0A1M7FME1"/>
<dbReference type="Proteomes" id="UP000183974">
    <property type="component" value="Unassembled WGS sequence"/>
</dbReference>
<evidence type="ECO:0000313" key="3">
    <source>
        <dbReference type="Proteomes" id="UP000183974"/>
    </source>
</evidence>
<gene>
    <name evidence="2" type="ORF">SAMN05444398_10949</name>
</gene>
<reference evidence="2 3" key="1">
    <citation type="submission" date="2016-11" db="EMBL/GenBank/DDBJ databases">
        <authorList>
            <person name="Jaros S."/>
            <person name="Januszkiewicz K."/>
            <person name="Wedrychowicz H."/>
        </authorList>
    </citation>
    <scope>NUCLEOTIDE SEQUENCE [LARGE SCALE GENOMIC DNA]</scope>
    <source>
        <strain evidence="2 3">DSM 29589</strain>
    </source>
</reference>
<evidence type="ECO:0000313" key="2">
    <source>
        <dbReference type="EMBL" id="SHM05193.1"/>
    </source>
</evidence>
<feature type="compositionally biased region" description="Pro residues" evidence="1">
    <location>
        <begin position="161"/>
        <end position="172"/>
    </location>
</feature>
<protein>
    <submittedName>
        <fullName evidence="2">Uncharacterized protein</fullName>
    </submittedName>
</protein>
<name>A0A1M7FME1_9RHOB</name>